<dbReference type="RefSeq" id="WP_269034137.1">
    <property type="nucleotide sequence ID" value="NZ_CP114040.1"/>
</dbReference>
<accession>A0ABY7GY14</accession>
<proteinExistence type="predicted"/>
<protein>
    <submittedName>
        <fullName evidence="4">TetR/AcrR family transcriptional regulator</fullName>
    </submittedName>
</protein>
<evidence type="ECO:0000256" key="1">
    <source>
        <dbReference type="ARBA" id="ARBA00023125"/>
    </source>
</evidence>
<dbReference type="PANTHER" id="PTHR30055">
    <property type="entry name" value="HTH-TYPE TRANSCRIPTIONAL REGULATOR RUTR"/>
    <property type="match status" value="1"/>
</dbReference>
<feature type="DNA-binding region" description="H-T-H motif" evidence="2">
    <location>
        <begin position="28"/>
        <end position="47"/>
    </location>
</feature>
<feature type="domain" description="HTH tetR-type" evidence="3">
    <location>
        <begin position="5"/>
        <end position="65"/>
    </location>
</feature>
<dbReference type="InterPro" id="IPR001647">
    <property type="entry name" value="HTH_TetR"/>
</dbReference>
<reference evidence="4" key="1">
    <citation type="submission" date="2022-11" db="EMBL/GenBank/DDBJ databases">
        <title>Minimal conservation of predation-associated metabolite biosynthetic gene clusters underscores biosynthetic potential of Myxococcota including descriptions for ten novel species: Archangium lansinium sp. nov., Myxococcus landrumus sp. nov., Nannocystis bai.</title>
        <authorList>
            <person name="Ahearne A."/>
            <person name="Stevens C."/>
            <person name="Dowd S."/>
        </authorList>
    </citation>
    <scope>NUCLEOTIDE SEQUENCE</scope>
    <source>
        <strain evidence="4">Fl3</strain>
    </source>
</reference>
<gene>
    <name evidence="4" type="ORF">O0S08_36800</name>
</gene>
<evidence type="ECO:0000256" key="2">
    <source>
        <dbReference type="PROSITE-ProRule" id="PRU00335"/>
    </source>
</evidence>
<dbReference type="Proteomes" id="UP001164459">
    <property type="component" value="Chromosome"/>
</dbReference>
<evidence type="ECO:0000259" key="3">
    <source>
        <dbReference type="PROSITE" id="PS50977"/>
    </source>
</evidence>
<keyword evidence="5" id="KW-1185">Reference proteome</keyword>
<evidence type="ECO:0000313" key="5">
    <source>
        <dbReference type="Proteomes" id="UP001164459"/>
    </source>
</evidence>
<dbReference type="Gene3D" id="1.10.357.10">
    <property type="entry name" value="Tetracycline Repressor, domain 2"/>
    <property type="match status" value="1"/>
</dbReference>
<dbReference type="InterPro" id="IPR009057">
    <property type="entry name" value="Homeodomain-like_sf"/>
</dbReference>
<dbReference type="SUPFAM" id="SSF46689">
    <property type="entry name" value="Homeodomain-like"/>
    <property type="match status" value="1"/>
</dbReference>
<dbReference type="Gene3D" id="1.10.10.60">
    <property type="entry name" value="Homeodomain-like"/>
    <property type="match status" value="1"/>
</dbReference>
<dbReference type="PRINTS" id="PR00455">
    <property type="entry name" value="HTHTETR"/>
</dbReference>
<name>A0ABY7GY14_9BACT</name>
<organism evidence="4 5">
    <name type="scientific">Nannocystis punicea</name>
    <dbReference type="NCBI Taxonomy" id="2995304"/>
    <lineage>
        <taxon>Bacteria</taxon>
        <taxon>Pseudomonadati</taxon>
        <taxon>Myxococcota</taxon>
        <taxon>Polyangia</taxon>
        <taxon>Nannocystales</taxon>
        <taxon>Nannocystaceae</taxon>
        <taxon>Nannocystis</taxon>
    </lineage>
</organism>
<dbReference type="EMBL" id="CP114040">
    <property type="protein sequence ID" value="WAS91775.1"/>
    <property type="molecule type" value="Genomic_DNA"/>
</dbReference>
<dbReference type="InterPro" id="IPR050109">
    <property type="entry name" value="HTH-type_TetR-like_transc_reg"/>
</dbReference>
<dbReference type="PANTHER" id="PTHR30055:SF239">
    <property type="entry name" value="TRANSCRIPTIONAL REGULATORY PROTEIN"/>
    <property type="match status" value="1"/>
</dbReference>
<keyword evidence="1 2" id="KW-0238">DNA-binding</keyword>
<dbReference type="Pfam" id="PF00440">
    <property type="entry name" value="TetR_N"/>
    <property type="match status" value="1"/>
</dbReference>
<dbReference type="PROSITE" id="PS50977">
    <property type="entry name" value="HTH_TETR_2"/>
    <property type="match status" value="1"/>
</dbReference>
<evidence type="ECO:0000313" key="4">
    <source>
        <dbReference type="EMBL" id="WAS91775.1"/>
    </source>
</evidence>
<sequence length="227" mass="23890">MDEGEDPRTRILAATLQLLATGGRDAVTTRAVAAAAGVQAPTLYRLFGDKRGLLDAVAAHGYASYLREKQARVPIADPVEDLRAGWDLHIAFGLANPAIYTLMADPALRLTAGDEGRQVLAQSIRRIAAAGRLRVREPHAAELVHAAGLGTVLALLERRPEDRDLDLSASAREAVIAAITTGTPVVQAPTPAAAAIALRAVLDDAAPLSQAERALLGEWLGRLAAPR</sequence>